<dbReference type="PANTHER" id="PTHR35391">
    <property type="entry name" value="C2H2-TYPE DOMAIN-CONTAINING PROTEIN-RELATED"/>
    <property type="match status" value="1"/>
</dbReference>
<dbReference type="AlphaFoldDB" id="A0AAV9W0N3"/>
<sequence>MADSTINQSGGATCEVAPKEPIFTLAWDCDDLVQKLLHELAGDKSGFIDREAIEDYERRFTAWQEYLGVFAEKRASLDRRLDKQPEIQGVVVRLLLILRRNFDQLIEVQGFTSDNQSRPHLGTLDSDELGASEDLDVGEIPSVVAYSCEAIEEALSDLSQVAVAIRQSSKNSETARARKYASEHLDLTSYEMLSILALETLYPSAPESLIFQLSQSMVDRYARLKLRAFRHEQLRQDIRPRPHTQRGPGTQTVEMNLVVTTLKSENSPFPLDVSTTPQLNIDGTGPEQNINIPWQPAQTVTSANLTQFQEKLDILRRPKSRSGTTVVLAQKNEPPVPQLKNGRRICDWCFTKLDYEHVENGRWTIAGREHYCKDLEPFCCLSEECAESVPTFPSLKGWKMHMSHHHPSWAQHIHWQTLWGCDLESSYTTVGGLAESNADNPRDKAPNCKPANIHESDVLFSAPNKLRGHLRVSHPKFWSDNNFDNREDAISSIIENSIVETILGLDICPLCRMKPKDMQYFNLEHSSSDSDPNVPTEMVNHIGEHLQNIMVLSLRLFNIQNTQADNDVSGGSMTPTERAYFSLLEFSEDGSDSDGYPPPYTELSADSDPEAFEKYEVEFREPPESAPQDWSIIRGDIWRAGPDLGEIQEAGPQTEYLHKPPKQSKKLSIYDYTIGWVTNRATIQGDFILDETYEDYQAGAPLIPGREYIYTFGRIGKHKIVILDRFQVFKEGHFNSDKRGIQHFVFESLSEFPAVRLWLIFGEINGPIKMENIRINSGDIVVGQLGALPPSPPRLP</sequence>
<name>A0AAV9W0N3_9PEZI</name>
<comment type="caution">
    <text evidence="1">The sequence shown here is derived from an EMBL/GenBank/DDBJ whole genome shotgun (WGS) entry which is preliminary data.</text>
</comment>
<organism evidence="1 2">
    <name type="scientific">Arthrobotrys musiformis</name>
    <dbReference type="NCBI Taxonomy" id="47236"/>
    <lineage>
        <taxon>Eukaryota</taxon>
        <taxon>Fungi</taxon>
        <taxon>Dikarya</taxon>
        <taxon>Ascomycota</taxon>
        <taxon>Pezizomycotina</taxon>
        <taxon>Orbiliomycetes</taxon>
        <taxon>Orbiliales</taxon>
        <taxon>Orbiliaceae</taxon>
        <taxon>Arthrobotrys</taxon>
    </lineage>
</organism>
<evidence type="ECO:0008006" key="3">
    <source>
        <dbReference type="Google" id="ProtNLM"/>
    </source>
</evidence>
<protein>
    <recommendedName>
        <fullName evidence="3">EF-hand domain-containing protein</fullName>
    </recommendedName>
</protein>
<proteinExistence type="predicted"/>
<keyword evidence="2" id="KW-1185">Reference proteome</keyword>
<dbReference type="PANTHER" id="PTHR35391:SF5">
    <property type="entry name" value="DUF6590 DOMAIN-CONTAINING PROTEIN"/>
    <property type="match status" value="1"/>
</dbReference>
<evidence type="ECO:0000313" key="2">
    <source>
        <dbReference type="Proteomes" id="UP001370758"/>
    </source>
</evidence>
<dbReference type="EMBL" id="JAVHJL010000008">
    <property type="protein sequence ID" value="KAK6499015.1"/>
    <property type="molecule type" value="Genomic_DNA"/>
</dbReference>
<evidence type="ECO:0000313" key="1">
    <source>
        <dbReference type="EMBL" id="KAK6499015.1"/>
    </source>
</evidence>
<reference evidence="1 2" key="1">
    <citation type="submission" date="2023-08" db="EMBL/GenBank/DDBJ databases">
        <authorList>
            <person name="Palmer J.M."/>
        </authorList>
    </citation>
    <scope>NUCLEOTIDE SEQUENCE [LARGE SCALE GENOMIC DNA]</scope>
    <source>
        <strain evidence="1 2">TWF481</strain>
    </source>
</reference>
<dbReference type="Proteomes" id="UP001370758">
    <property type="component" value="Unassembled WGS sequence"/>
</dbReference>
<accession>A0AAV9W0N3</accession>
<gene>
    <name evidence="1" type="ORF">TWF481_011584</name>
</gene>